<accession>A0A285M2Y0</accession>
<dbReference type="OrthoDB" id="9800869at2"/>
<dbReference type="PRINTS" id="PR01021">
    <property type="entry name" value="OMPADOMAIN"/>
</dbReference>
<feature type="region of interest" description="Disordered" evidence="5">
    <location>
        <begin position="39"/>
        <end position="97"/>
    </location>
</feature>
<dbReference type="RefSeq" id="WP_097043698.1">
    <property type="nucleotide sequence ID" value="NZ_OBEH01000001.1"/>
</dbReference>
<organism evidence="7 8">
    <name type="scientific">Flagellimonas pacifica</name>
    <dbReference type="NCBI Taxonomy" id="1247520"/>
    <lineage>
        <taxon>Bacteria</taxon>
        <taxon>Pseudomonadati</taxon>
        <taxon>Bacteroidota</taxon>
        <taxon>Flavobacteriia</taxon>
        <taxon>Flavobacteriales</taxon>
        <taxon>Flavobacteriaceae</taxon>
        <taxon>Flagellimonas</taxon>
    </lineage>
</organism>
<dbReference type="PANTHER" id="PTHR30329">
    <property type="entry name" value="STATOR ELEMENT OF FLAGELLAR MOTOR COMPLEX"/>
    <property type="match status" value="1"/>
</dbReference>
<feature type="compositionally biased region" description="Low complexity" evidence="5">
    <location>
        <begin position="78"/>
        <end position="95"/>
    </location>
</feature>
<evidence type="ECO:0000256" key="1">
    <source>
        <dbReference type="ARBA" id="ARBA00004442"/>
    </source>
</evidence>
<keyword evidence="3" id="KW-0998">Cell outer membrane</keyword>
<dbReference type="Gene3D" id="3.30.1330.60">
    <property type="entry name" value="OmpA-like domain"/>
    <property type="match status" value="1"/>
</dbReference>
<keyword evidence="8" id="KW-1185">Reference proteome</keyword>
<proteinExistence type="predicted"/>
<evidence type="ECO:0000256" key="2">
    <source>
        <dbReference type="ARBA" id="ARBA00023136"/>
    </source>
</evidence>
<evidence type="ECO:0000256" key="4">
    <source>
        <dbReference type="PROSITE-ProRule" id="PRU00473"/>
    </source>
</evidence>
<evidence type="ECO:0000313" key="8">
    <source>
        <dbReference type="Proteomes" id="UP000219048"/>
    </source>
</evidence>
<protein>
    <submittedName>
        <fullName evidence="7">OmpA family protein</fullName>
    </submittedName>
</protein>
<dbReference type="InterPro" id="IPR006665">
    <property type="entry name" value="OmpA-like"/>
</dbReference>
<evidence type="ECO:0000259" key="6">
    <source>
        <dbReference type="PROSITE" id="PS51123"/>
    </source>
</evidence>
<feature type="domain" description="OmpA-like" evidence="6">
    <location>
        <begin position="323"/>
        <end position="438"/>
    </location>
</feature>
<gene>
    <name evidence="7" type="ORF">SAMN06265377_0007</name>
</gene>
<dbReference type="AlphaFoldDB" id="A0A285M2Y0"/>
<feature type="compositionally biased region" description="Basic and acidic residues" evidence="5">
    <location>
        <begin position="39"/>
        <end position="57"/>
    </location>
</feature>
<dbReference type="InterPro" id="IPR036737">
    <property type="entry name" value="OmpA-like_sf"/>
</dbReference>
<evidence type="ECO:0000256" key="5">
    <source>
        <dbReference type="SAM" id="MobiDB-lite"/>
    </source>
</evidence>
<evidence type="ECO:0000313" key="7">
    <source>
        <dbReference type="EMBL" id="SNY91530.1"/>
    </source>
</evidence>
<dbReference type="Proteomes" id="UP000219048">
    <property type="component" value="Unassembled WGS sequence"/>
</dbReference>
<dbReference type="Pfam" id="PF00691">
    <property type="entry name" value="OmpA"/>
    <property type="match status" value="1"/>
</dbReference>
<evidence type="ECO:0000256" key="3">
    <source>
        <dbReference type="ARBA" id="ARBA00023237"/>
    </source>
</evidence>
<dbReference type="PROSITE" id="PS51123">
    <property type="entry name" value="OMPA_2"/>
    <property type="match status" value="1"/>
</dbReference>
<dbReference type="GO" id="GO:0009279">
    <property type="term" value="C:cell outer membrane"/>
    <property type="evidence" value="ECO:0007669"/>
    <property type="project" value="UniProtKB-SubCell"/>
</dbReference>
<sequence>MKTSFVGKILFCSILAFTFGSNSNAQFFKKLAKKAERAAERTVERRVERETEKKTDQALDSILEPGSGGKQAPKTPKTNDGQNNSGNDSSNSETSVATGPKTIKVYSKFDFVPGDKLMFFDDFAHDFVGDFPSKWNTNGGGEIVSIGDSSEKWLELISGYSMYYIPDVPQLPEEYTIEFDLMTVGINNKTSSNAKLRIDLSNDDKFKEGSNFVQAHISVCQYTPVGITMENRINNQREIYSVVNADLRDEVLNRPHISIAVNKQRFRLWVNEEKHIDIPRIAPTGAALTTLKFHKNGFKEGEERLFITNLKVAEGGVDLRRKLISEGRISTNGILFDSGSANIQPQSMGIIRQISQVLLQESAMNIKIVGHTDADGSDDNNMKLSQQRAEAVKSALVSIYGISADRLVSEGKGELEPVGDNSTIAGKAQNRRVEFIKQ</sequence>
<dbReference type="PANTHER" id="PTHR30329:SF21">
    <property type="entry name" value="LIPOPROTEIN YIAD-RELATED"/>
    <property type="match status" value="1"/>
</dbReference>
<dbReference type="EMBL" id="OBEH01000001">
    <property type="protein sequence ID" value="SNY91530.1"/>
    <property type="molecule type" value="Genomic_DNA"/>
</dbReference>
<name>A0A285M2Y0_9FLAO</name>
<keyword evidence="2 4" id="KW-0472">Membrane</keyword>
<reference evidence="8" key="1">
    <citation type="submission" date="2017-09" db="EMBL/GenBank/DDBJ databases">
        <authorList>
            <person name="Varghese N."/>
            <person name="Submissions S."/>
        </authorList>
    </citation>
    <scope>NUCLEOTIDE SEQUENCE [LARGE SCALE GENOMIC DNA]</scope>
    <source>
        <strain evidence="8">DSM 25885</strain>
    </source>
</reference>
<comment type="subcellular location">
    <subcellularLocation>
        <location evidence="1">Cell outer membrane</location>
    </subcellularLocation>
</comment>
<dbReference type="SUPFAM" id="SSF103088">
    <property type="entry name" value="OmpA-like"/>
    <property type="match status" value="1"/>
</dbReference>
<dbReference type="InterPro" id="IPR006664">
    <property type="entry name" value="OMP_bac"/>
</dbReference>
<dbReference type="CDD" id="cd07185">
    <property type="entry name" value="OmpA_C-like"/>
    <property type="match status" value="1"/>
</dbReference>
<dbReference type="InterPro" id="IPR050330">
    <property type="entry name" value="Bact_OuterMem_StrucFunc"/>
</dbReference>